<dbReference type="Pfam" id="PF12146">
    <property type="entry name" value="Hydrolase_4"/>
    <property type="match status" value="1"/>
</dbReference>
<dbReference type="PANTHER" id="PTHR43798">
    <property type="entry name" value="MONOACYLGLYCEROL LIPASE"/>
    <property type="match status" value="1"/>
</dbReference>
<dbReference type="Gene3D" id="3.40.50.1820">
    <property type="entry name" value="alpha/beta hydrolase"/>
    <property type="match status" value="1"/>
</dbReference>
<dbReference type="InterPro" id="IPR050266">
    <property type="entry name" value="AB_hydrolase_sf"/>
</dbReference>
<dbReference type="InterPro" id="IPR029058">
    <property type="entry name" value="AB_hydrolase_fold"/>
</dbReference>
<evidence type="ECO:0000313" key="2">
    <source>
        <dbReference type="EMBL" id="HIT94990.1"/>
    </source>
</evidence>
<dbReference type="InterPro" id="IPR022742">
    <property type="entry name" value="Hydrolase_4"/>
</dbReference>
<keyword evidence="2" id="KW-0378">Hydrolase</keyword>
<proteinExistence type="predicted"/>
<dbReference type="Proteomes" id="UP000824160">
    <property type="component" value="Unassembled WGS sequence"/>
</dbReference>
<sequence>MPRFKLISEKNYMNQMNTRVIPSLKPYHTGGTVERIGGQPVRWDYYRCPNARGSIMISHGFTESGYKFIEMVYYFHKMGLNVCTVDHRGHGRSWRGVDEVSLTDADDFYDYVLDLRQVTLDVLQKKGDGPYLIYGHSMGGAIEAVLLKRFPDLYSAAIFNAPMIRAQTGGLPLALTGLIAKIAVRLGWGQKPVFVHRLYDPEESFEESPATSKARFEWYSDMRRRNPFYRNNAATYKWLRETVKVCTELTGKYGTRGIRIPTVFYIAQQDTFVDSGAIRTFASKIPHARIVQIPASKHEIYRSGNDALEVYLNSIEAFIDENIDASESETQRSD</sequence>
<dbReference type="SUPFAM" id="SSF53474">
    <property type="entry name" value="alpha/beta-Hydrolases"/>
    <property type="match status" value="1"/>
</dbReference>
<dbReference type="EMBL" id="DVLW01000203">
    <property type="protein sequence ID" value="HIT94990.1"/>
    <property type="molecule type" value="Genomic_DNA"/>
</dbReference>
<organism evidence="2 3">
    <name type="scientific">Candidatus Faecivivens stercoripullorum</name>
    <dbReference type="NCBI Taxonomy" id="2840805"/>
    <lineage>
        <taxon>Bacteria</taxon>
        <taxon>Bacillati</taxon>
        <taxon>Bacillota</taxon>
        <taxon>Clostridia</taxon>
        <taxon>Eubacteriales</taxon>
        <taxon>Oscillospiraceae</taxon>
        <taxon>Oscillospiraceae incertae sedis</taxon>
        <taxon>Candidatus Faecivivens</taxon>
    </lineage>
</organism>
<protein>
    <submittedName>
        <fullName evidence="2">Alpha/beta hydrolase</fullName>
    </submittedName>
</protein>
<dbReference type="PANTHER" id="PTHR43798:SF33">
    <property type="entry name" value="HYDROLASE, PUTATIVE (AFU_ORTHOLOGUE AFUA_2G14860)-RELATED"/>
    <property type="match status" value="1"/>
</dbReference>
<evidence type="ECO:0000313" key="3">
    <source>
        <dbReference type="Proteomes" id="UP000824160"/>
    </source>
</evidence>
<reference evidence="2" key="1">
    <citation type="submission" date="2020-10" db="EMBL/GenBank/DDBJ databases">
        <authorList>
            <person name="Gilroy R."/>
        </authorList>
    </citation>
    <scope>NUCLEOTIDE SEQUENCE</scope>
    <source>
        <strain evidence="2">ChiBcec7-5410</strain>
    </source>
</reference>
<dbReference type="AlphaFoldDB" id="A0A9D1KSB0"/>
<dbReference type="GO" id="GO:0016020">
    <property type="term" value="C:membrane"/>
    <property type="evidence" value="ECO:0007669"/>
    <property type="project" value="TreeGrafter"/>
</dbReference>
<feature type="domain" description="Serine aminopeptidase S33" evidence="1">
    <location>
        <begin position="50"/>
        <end position="301"/>
    </location>
</feature>
<name>A0A9D1KSB0_9FIRM</name>
<gene>
    <name evidence="2" type="ORF">IAC43_07365</name>
</gene>
<evidence type="ECO:0000259" key="1">
    <source>
        <dbReference type="Pfam" id="PF12146"/>
    </source>
</evidence>
<comment type="caution">
    <text evidence="2">The sequence shown here is derived from an EMBL/GenBank/DDBJ whole genome shotgun (WGS) entry which is preliminary data.</text>
</comment>
<reference evidence="2" key="2">
    <citation type="journal article" date="2021" name="PeerJ">
        <title>Extensive microbial diversity within the chicken gut microbiome revealed by metagenomics and culture.</title>
        <authorList>
            <person name="Gilroy R."/>
            <person name="Ravi A."/>
            <person name="Getino M."/>
            <person name="Pursley I."/>
            <person name="Horton D.L."/>
            <person name="Alikhan N.F."/>
            <person name="Baker D."/>
            <person name="Gharbi K."/>
            <person name="Hall N."/>
            <person name="Watson M."/>
            <person name="Adriaenssens E.M."/>
            <person name="Foster-Nyarko E."/>
            <person name="Jarju S."/>
            <person name="Secka A."/>
            <person name="Antonio M."/>
            <person name="Oren A."/>
            <person name="Chaudhuri R.R."/>
            <person name="La Ragione R."/>
            <person name="Hildebrand F."/>
            <person name="Pallen M.J."/>
        </authorList>
    </citation>
    <scope>NUCLEOTIDE SEQUENCE</scope>
    <source>
        <strain evidence="2">ChiBcec7-5410</strain>
    </source>
</reference>
<dbReference type="GO" id="GO:0016787">
    <property type="term" value="F:hydrolase activity"/>
    <property type="evidence" value="ECO:0007669"/>
    <property type="project" value="UniProtKB-KW"/>
</dbReference>
<accession>A0A9D1KSB0</accession>